<keyword evidence="5" id="KW-1185">Reference proteome</keyword>
<feature type="domain" description="AB hydrolase-1" evidence="3">
    <location>
        <begin position="344"/>
        <end position="599"/>
    </location>
</feature>
<protein>
    <submittedName>
        <fullName evidence="4">(salmon louse) hypothetical protein</fullName>
    </submittedName>
</protein>
<name>A0A7R8CYX9_LEPSM</name>
<dbReference type="InterPro" id="IPR000073">
    <property type="entry name" value="AB_hydrolase_1"/>
</dbReference>
<dbReference type="SUPFAM" id="SSF53474">
    <property type="entry name" value="alpha/beta-Hydrolases"/>
    <property type="match status" value="2"/>
</dbReference>
<dbReference type="Gene3D" id="3.40.50.1820">
    <property type="entry name" value="alpha/beta hydrolase"/>
    <property type="match status" value="2"/>
</dbReference>
<evidence type="ECO:0000256" key="1">
    <source>
        <dbReference type="ARBA" id="ARBA00008645"/>
    </source>
</evidence>
<organism evidence="4 5">
    <name type="scientific">Lepeophtheirus salmonis</name>
    <name type="common">Salmon louse</name>
    <name type="synonym">Caligus salmonis</name>
    <dbReference type="NCBI Taxonomy" id="72036"/>
    <lineage>
        <taxon>Eukaryota</taxon>
        <taxon>Metazoa</taxon>
        <taxon>Ecdysozoa</taxon>
        <taxon>Arthropoda</taxon>
        <taxon>Crustacea</taxon>
        <taxon>Multicrustacea</taxon>
        <taxon>Hexanauplia</taxon>
        <taxon>Copepoda</taxon>
        <taxon>Siphonostomatoida</taxon>
        <taxon>Caligidae</taxon>
        <taxon>Lepeophtheirus</taxon>
    </lineage>
</organism>
<evidence type="ECO:0000313" key="4">
    <source>
        <dbReference type="EMBL" id="CAF2945337.1"/>
    </source>
</evidence>
<dbReference type="PANTHER" id="PTHR43798">
    <property type="entry name" value="MONOACYLGLYCEROL LIPASE"/>
    <property type="match status" value="1"/>
</dbReference>
<gene>
    <name evidence="4" type="ORF">LSAA_9750</name>
</gene>
<dbReference type="GO" id="GO:0016787">
    <property type="term" value="F:hydrolase activity"/>
    <property type="evidence" value="ECO:0007669"/>
    <property type="project" value="UniProtKB-KW"/>
</dbReference>
<comment type="similarity">
    <text evidence="1">Belongs to the AB hydrolase superfamily.</text>
</comment>
<dbReference type="InterPro" id="IPR029058">
    <property type="entry name" value="AB_hydrolase_fold"/>
</dbReference>
<dbReference type="AlphaFoldDB" id="A0A7R8CYX9"/>
<proteinExistence type="inferred from homology"/>
<keyword evidence="2" id="KW-0378">Hydrolase</keyword>
<dbReference type="InterPro" id="IPR050266">
    <property type="entry name" value="AB_hydrolase_sf"/>
</dbReference>
<dbReference type="Proteomes" id="UP000675881">
    <property type="component" value="Chromosome 5"/>
</dbReference>
<dbReference type="OrthoDB" id="190201at2759"/>
<accession>A0A7R8CYX9</accession>
<dbReference type="GO" id="GO:0016020">
    <property type="term" value="C:membrane"/>
    <property type="evidence" value="ECO:0007669"/>
    <property type="project" value="TreeGrafter"/>
</dbReference>
<evidence type="ECO:0000259" key="3">
    <source>
        <dbReference type="Pfam" id="PF00561"/>
    </source>
</evidence>
<dbReference type="EMBL" id="HG994584">
    <property type="protein sequence ID" value="CAF2945337.1"/>
    <property type="molecule type" value="Genomic_DNA"/>
</dbReference>
<sequence>MFSHNLSIFHIWIHNLSFSVSMLPFRSIVMGSHSLSSSTSGYVAKEISIPVHWGQVCGKLWEEPSPGKKKTIFGFHGWMDNANSMDGCGFSSPNADAWGYNFAHIFLWIKHMKLELGLKEEKISIIGFSLGAIFAQMYACLSPSDIDKIVQIDMIHGPILPQSNQLHMLQVYMTTALRLNKNIHSKQKPPEYDYEEAIEIYMKAYAEFNGENALTRKSAEILMNRGLEKTPSGKYKWRMDPRVGLPALNNLSQEIVDIIATSVKHPLLLIKATDSSLYVEPNQAERFLSLLREGNPKFKFLTSIPRILRKMSNWSGEEFTIPVPWGVIAGRKWGDSKGHPWLALHGWLDNAGTFDKLVPLFPKNHRLYCIDYPGHGFSSHIPKGMMYHFIESTSYLRRIANHLNLDKYSLMGHSFGGAISMIHTGIDSEPISHVISIDLIRPYVVESNVIVESAKNSIDTLFTIERKFEMEPEKVYSYEEVFKKLELALNRSNNQPHKSKDSIDTLLKRGLQKSKCGEGFILTRDARHLVPTLQRLTPQLYKEVLKRINVPHMIIKSDKSLFYGDEEEVMENVKLLKDSNPMFEYVLVDGYHHVHLDDPKKVITHIENFLNKYPV</sequence>
<dbReference type="PANTHER" id="PTHR43798:SF14">
    <property type="entry name" value="SERINE HYDROLASE-LIKE PROTEIN DDB_G0286239"/>
    <property type="match status" value="1"/>
</dbReference>
<dbReference type="Pfam" id="PF00561">
    <property type="entry name" value="Abhydrolase_1"/>
    <property type="match status" value="1"/>
</dbReference>
<evidence type="ECO:0000256" key="2">
    <source>
        <dbReference type="ARBA" id="ARBA00022801"/>
    </source>
</evidence>
<reference evidence="4" key="1">
    <citation type="submission" date="2021-02" db="EMBL/GenBank/DDBJ databases">
        <authorList>
            <person name="Bekaert M."/>
        </authorList>
    </citation>
    <scope>NUCLEOTIDE SEQUENCE</scope>
    <source>
        <strain evidence="4">IoA-00</strain>
    </source>
</reference>
<evidence type="ECO:0000313" key="5">
    <source>
        <dbReference type="Proteomes" id="UP000675881"/>
    </source>
</evidence>